<comment type="caution">
    <text evidence="2">The sequence shown here is derived from an EMBL/GenBank/DDBJ whole genome shotgun (WGS) entry which is preliminary data.</text>
</comment>
<feature type="compositionally biased region" description="Low complexity" evidence="1">
    <location>
        <begin position="12"/>
        <end position="22"/>
    </location>
</feature>
<reference evidence="2" key="2">
    <citation type="submission" date="2023-05" db="EMBL/GenBank/DDBJ databases">
        <authorList>
            <consortium name="Lawrence Berkeley National Laboratory"/>
            <person name="Steindorff A."/>
            <person name="Hensen N."/>
            <person name="Bonometti L."/>
            <person name="Westerberg I."/>
            <person name="Brannstrom I.O."/>
            <person name="Guillou S."/>
            <person name="Cros-Aarteil S."/>
            <person name="Calhoun S."/>
            <person name="Haridas S."/>
            <person name="Kuo A."/>
            <person name="Mondo S."/>
            <person name="Pangilinan J."/>
            <person name="Riley R."/>
            <person name="Labutti K."/>
            <person name="Andreopoulos B."/>
            <person name="Lipzen A."/>
            <person name="Chen C."/>
            <person name="Yanf M."/>
            <person name="Daum C."/>
            <person name="Ng V."/>
            <person name="Clum A."/>
            <person name="Ohm R."/>
            <person name="Martin F."/>
            <person name="Silar P."/>
            <person name="Natvig D."/>
            <person name="Lalanne C."/>
            <person name="Gautier V."/>
            <person name="Ament-Velasquez S.L."/>
            <person name="Kruys A."/>
            <person name="Hutchinson M.I."/>
            <person name="Powell A.J."/>
            <person name="Barry K."/>
            <person name="Miller A.N."/>
            <person name="Grigoriev I.V."/>
            <person name="Debuchy R."/>
            <person name="Gladieux P."/>
            <person name="Thoren M.H."/>
            <person name="Johannesson H."/>
        </authorList>
    </citation>
    <scope>NUCLEOTIDE SEQUENCE</scope>
    <source>
        <strain evidence="2">PSN293</strain>
    </source>
</reference>
<dbReference type="EMBL" id="MU858052">
    <property type="protein sequence ID" value="KAK4218622.1"/>
    <property type="molecule type" value="Genomic_DNA"/>
</dbReference>
<feature type="compositionally biased region" description="Acidic residues" evidence="1">
    <location>
        <begin position="299"/>
        <end position="310"/>
    </location>
</feature>
<feature type="region of interest" description="Disordered" evidence="1">
    <location>
        <begin position="1"/>
        <end position="72"/>
    </location>
</feature>
<gene>
    <name evidence="2" type="ORF">QBC37DRAFT_368864</name>
</gene>
<feature type="compositionally biased region" description="Basic and acidic residues" evidence="1">
    <location>
        <begin position="1"/>
        <end position="11"/>
    </location>
</feature>
<feature type="compositionally biased region" description="Acidic residues" evidence="1">
    <location>
        <begin position="318"/>
        <end position="327"/>
    </location>
</feature>
<name>A0AAN6YLW7_9PEZI</name>
<organism evidence="2 3">
    <name type="scientific">Rhypophila decipiens</name>
    <dbReference type="NCBI Taxonomy" id="261697"/>
    <lineage>
        <taxon>Eukaryota</taxon>
        <taxon>Fungi</taxon>
        <taxon>Dikarya</taxon>
        <taxon>Ascomycota</taxon>
        <taxon>Pezizomycotina</taxon>
        <taxon>Sordariomycetes</taxon>
        <taxon>Sordariomycetidae</taxon>
        <taxon>Sordariales</taxon>
        <taxon>Naviculisporaceae</taxon>
        <taxon>Rhypophila</taxon>
    </lineage>
</organism>
<reference evidence="2" key="1">
    <citation type="journal article" date="2023" name="Mol. Phylogenet. Evol.">
        <title>Genome-scale phylogeny and comparative genomics of the fungal order Sordariales.</title>
        <authorList>
            <person name="Hensen N."/>
            <person name="Bonometti L."/>
            <person name="Westerberg I."/>
            <person name="Brannstrom I.O."/>
            <person name="Guillou S."/>
            <person name="Cros-Aarteil S."/>
            <person name="Calhoun S."/>
            <person name="Haridas S."/>
            <person name="Kuo A."/>
            <person name="Mondo S."/>
            <person name="Pangilinan J."/>
            <person name="Riley R."/>
            <person name="LaButti K."/>
            <person name="Andreopoulos B."/>
            <person name="Lipzen A."/>
            <person name="Chen C."/>
            <person name="Yan M."/>
            <person name="Daum C."/>
            <person name="Ng V."/>
            <person name="Clum A."/>
            <person name="Steindorff A."/>
            <person name="Ohm R.A."/>
            <person name="Martin F."/>
            <person name="Silar P."/>
            <person name="Natvig D.O."/>
            <person name="Lalanne C."/>
            <person name="Gautier V."/>
            <person name="Ament-Velasquez S.L."/>
            <person name="Kruys A."/>
            <person name="Hutchinson M.I."/>
            <person name="Powell A.J."/>
            <person name="Barry K."/>
            <person name="Miller A.N."/>
            <person name="Grigoriev I.V."/>
            <person name="Debuchy R."/>
            <person name="Gladieux P."/>
            <person name="Hiltunen Thoren M."/>
            <person name="Johannesson H."/>
        </authorList>
    </citation>
    <scope>NUCLEOTIDE SEQUENCE</scope>
    <source>
        <strain evidence="2">PSN293</strain>
    </source>
</reference>
<feature type="region of interest" description="Disordered" evidence="1">
    <location>
        <begin position="299"/>
        <end position="440"/>
    </location>
</feature>
<feature type="compositionally biased region" description="Acidic residues" evidence="1">
    <location>
        <begin position="377"/>
        <end position="387"/>
    </location>
</feature>
<feature type="compositionally biased region" description="Basic and acidic residues" evidence="1">
    <location>
        <begin position="339"/>
        <end position="352"/>
    </location>
</feature>
<dbReference type="AlphaFoldDB" id="A0AAN6YLW7"/>
<feature type="compositionally biased region" description="Acidic residues" evidence="1">
    <location>
        <begin position="424"/>
        <end position="436"/>
    </location>
</feature>
<proteinExistence type="predicted"/>
<evidence type="ECO:0000256" key="1">
    <source>
        <dbReference type="SAM" id="MobiDB-lite"/>
    </source>
</evidence>
<dbReference type="Proteomes" id="UP001301769">
    <property type="component" value="Unassembled WGS sequence"/>
</dbReference>
<evidence type="ECO:0000313" key="2">
    <source>
        <dbReference type="EMBL" id="KAK4218622.1"/>
    </source>
</evidence>
<keyword evidence="3" id="KW-1185">Reference proteome</keyword>
<evidence type="ECO:0000313" key="3">
    <source>
        <dbReference type="Proteomes" id="UP001301769"/>
    </source>
</evidence>
<protein>
    <submittedName>
        <fullName evidence="2">Uncharacterized protein</fullName>
    </submittedName>
</protein>
<accession>A0AAN6YLW7</accession>
<sequence>MGAKRVNRDESSSPPRTRSVRSNTEEQNETSDTFTKRARVTDRAESGIGDRAGGLACTPEPANTDDVPASEQYFPDEHILIIALGARYYSSDDGEDDADEDEDEDAVVFDDDEDDLAWDDTYHHRLTDPIRRLAYTTYALDIMTVNNILHSTARCARDEEGKYTRHSVLNPYYPHSCGPPITGILLIDGFIPHHINANPHIKELWESIIRFAHARKCRVVLAPSYPYPMPREIIRVYTFFAMADDDNMYDADDAPDDKNPALAWLGYLPLKCNMEATSLHNVKDEAIVYSICPIEEDEESKLEDLDEEDEKIDRMTVEDEESEEPESPELGSGQQGVEVKMEREEETKKMDIEQDEEVEIMTQGLRDLSVKPPAEDNRDDDDDDDVDPYIGNGYYGDGPDDDDPIDYYYGNGPNNHDNYHEGPNDDDDDDEDDDDYDRQMPPVACAFSKMYRSDGWFGYVGDVNMEPGSLLLVLAMLGLKTDRVTPADGLFGERADVEDATLGLGRMSISRE</sequence>